<name>A0ABS0PKQ6_9BRAD</name>
<accession>A0ABS0PKQ6</accession>
<proteinExistence type="predicted"/>
<organism evidence="1 2">
    <name type="scientific">Bradyrhizobium agreste</name>
    <dbReference type="NCBI Taxonomy" id="2751811"/>
    <lineage>
        <taxon>Bacteria</taxon>
        <taxon>Pseudomonadati</taxon>
        <taxon>Pseudomonadota</taxon>
        <taxon>Alphaproteobacteria</taxon>
        <taxon>Hyphomicrobiales</taxon>
        <taxon>Nitrobacteraceae</taxon>
        <taxon>Bradyrhizobium</taxon>
    </lineage>
</organism>
<comment type="caution">
    <text evidence="1">The sequence shown here is derived from an EMBL/GenBank/DDBJ whole genome shotgun (WGS) entry which is preliminary data.</text>
</comment>
<evidence type="ECO:0000313" key="1">
    <source>
        <dbReference type="EMBL" id="MBH5397655.1"/>
    </source>
</evidence>
<keyword evidence="2" id="KW-1185">Reference proteome</keyword>
<dbReference type="RefSeq" id="WP_197959192.1">
    <property type="nucleotide sequence ID" value="NZ_JACCHP010000004.1"/>
</dbReference>
<dbReference type="EMBL" id="JACCHP010000004">
    <property type="protein sequence ID" value="MBH5397655.1"/>
    <property type="molecule type" value="Genomic_DNA"/>
</dbReference>
<evidence type="ECO:0000313" key="2">
    <source>
        <dbReference type="Proteomes" id="UP000807370"/>
    </source>
</evidence>
<reference evidence="1 2" key="1">
    <citation type="submission" date="2020-07" db="EMBL/GenBank/DDBJ databases">
        <title>Bradyrhizobium diversity isolated from nodules of indigenous legumes of Western Australia.</title>
        <authorList>
            <person name="Klepa M.S."/>
        </authorList>
    </citation>
    <scope>NUCLEOTIDE SEQUENCE [LARGE SCALE GENOMIC DNA]</scope>
    <source>
        <strain evidence="1 2">CNPSo 4010</strain>
    </source>
</reference>
<dbReference type="Proteomes" id="UP000807370">
    <property type="component" value="Unassembled WGS sequence"/>
</dbReference>
<protein>
    <submittedName>
        <fullName evidence="1">Uncharacterized protein</fullName>
    </submittedName>
</protein>
<sequence>MKAMKKLLERAKRSRKTQRLRELLDRAIDRVRDALAGPEPRLQPLPVRVKRRKG</sequence>
<gene>
    <name evidence="1" type="ORF">HZZ13_07580</name>
</gene>